<accession>A0ABT5BW45</accession>
<dbReference type="Gene3D" id="2.60.40.200">
    <property type="entry name" value="Superoxide dismutase, copper/zinc binding domain"/>
    <property type="match status" value="1"/>
</dbReference>
<feature type="compositionally biased region" description="Low complexity" evidence="2">
    <location>
        <begin position="23"/>
        <end position="41"/>
    </location>
</feature>
<comment type="caution">
    <text evidence="5">The sequence shown here is derived from an EMBL/GenBank/DDBJ whole genome shotgun (WGS) entry which is preliminary data.</text>
</comment>
<protein>
    <submittedName>
        <fullName evidence="5">Superoxide dismutase family protein</fullName>
    </submittedName>
</protein>
<reference evidence="5 6" key="1">
    <citation type="submission" date="2023-01" db="EMBL/GenBank/DDBJ databases">
        <title>Minimal conservation of predation-associated metabolite biosynthetic gene clusters underscores biosynthetic potential of Myxococcota including descriptions for ten novel species: Archangium lansinium sp. nov., Myxococcus landrumus sp. nov., Nannocystis bai.</title>
        <authorList>
            <person name="Ahearne A."/>
            <person name="Stevens C."/>
            <person name="Dowd S."/>
        </authorList>
    </citation>
    <scope>NUCLEOTIDE SEQUENCE [LARGE SCALE GENOMIC DNA]</scope>
    <source>
        <strain evidence="5 6">WIWO2</strain>
    </source>
</reference>
<evidence type="ECO:0000256" key="3">
    <source>
        <dbReference type="SAM" id="SignalP"/>
    </source>
</evidence>
<dbReference type="InterPro" id="IPR036423">
    <property type="entry name" value="SOD-like_Cu/Zn_dom_sf"/>
</dbReference>
<keyword evidence="6" id="KW-1185">Reference proteome</keyword>
<dbReference type="EMBL" id="JAQNDK010000001">
    <property type="protein sequence ID" value="MDC0678356.1"/>
    <property type="molecule type" value="Genomic_DNA"/>
</dbReference>
<gene>
    <name evidence="5" type="ORF">POL72_11490</name>
</gene>
<evidence type="ECO:0000259" key="4">
    <source>
        <dbReference type="Pfam" id="PF00080"/>
    </source>
</evidence>
<evidence type="ECO:0000313" key="5">
    <source>
        <dbReference type="EMBL" id="MDC0678356.1"/>
    </source>
</evidence>
<comment type="similarity">
    <text evidence="1">Belongs to the Cu-Zn superoxide dismutase family.</text>
</comment>
<feature type="compositionally biased region" description="Gly residues" evidence="2">
    <location>
        <begin position="56"/>
        <end position="91"/>
    </location>
</feature>
<keyword evidence="3" id="KW-0732">Signal</keyword>
<feature type="chain" id="PRO_5047057791" evidence="3">
    <location>
        <begin position="20"/>
        <end position="221"/>
    </location>
</feature>
<name>A0ABT5BW45_9BACT</name>
<dbReference type="SUPFAM" id="SSF49329">
    <property type="entry name" value="Cu,Zn superoxide dismutase-like"/>
    <property type="match status" value="1"/>
</dbReference>
<organism evidence="5 6">
    <name type="scientific">Sorangium atrum</name>
    <dbReference type="NCBI Taxonomy" id="2995308"/>
    <lineage>
        <taxon>Bacteria</taxon>
        <taxon>Pseudomonadati</taxon>
        <taxon>Myxococcota</taxon>
        <taxon>Polyangia</taxon>
        <taxon>Polyangiales</taxon>
        <taxon>Polyangiaceae</taxon>
        <taxon>Sorangium</taxon>
    </lineage>
</organism>
<evidence type="ECO:0000256" key="2">
    <source>
        <dbReference type="SAM" id="MobiDB-lite"/>
    </source>
</evidence>
<dbReference type="RefSeq" id="WP_272095160.1">
    <property type="nucleotide sequence ID" value="NZ_JAQNDK010000001.1"/>
</dbReference>
<sequence>MSRWLKLSLLALGASALLAACGDDGESSAGSGSGASTSAASGSGGGDASTSTSASGSGGGDGGSGGGDGDGGSGGGDGGSGGGDGGSGGGESLRAEAELQGLNSSGLTGTATFTQAGEEVTLTITVSGCPAGEHSAHIHQNKSCENNGDAAGAHWIPNGEGLGSFKCDEAGQGTHRVKRGTDIWTVGGDEATDVTKYAIVVHAAADPQAGGRIACGLIELE</sequence>
<evidence type="ECO:0000313" key="6">
    <source>
        <dbReference type="Proteomes" id="UP001217485"/>
    </source>
</evidence>
<evidence type="ECO:0000256" key="1">
    <source>
        <dbReference type="ARBA" id="ARBA00010457"/>
    </source>
</evidence>
<dbReference type="Proteomes" id="UP001217485">
    <property type="component" value="Unassembled WGS sequence"/>
</dbReference>
<dbReference type="Pfam" id="PF00080">
    <property type="entry name" value="Sod_Cu"/>
    <property type="match status" value="1"/>
</dbReference>
<feature type="domain" description="Superoxide dismutase copper/zinc binding" evidence="4">
    <location>
        <begin position="108"/>
        <end position="218"/>
    </location>
</feature>
<feature type="region of interest" description="Disordered" evidence="2">
    <location>
        <begin position="23"/>
        <end position="92"/>
    </location>
</feature>
<dbReference type="InterPro" id="IPR001424">
    <property type="entry name" value="SOD_Cu_Zn_dom"/>
</dbReference>
<feature type="signal peptide" evidence="3">
    <location>
        <begin position="1"/>
        <end position="19"/>
    </location>
</feature>
<proteinExistence type="inferred from homology"/>
<dbReference type="PROSITE" id="PS51257">
    <property type="entry name" value="PROKAR_LIPOPROTEIN"/>
    <property type="match status" value="1"/>
</dbReference>